<gene>
    <name evidence="2" type="ORF">E2K98_12665</name>
</gene>
<reference evidence="2 3" key="1">
    <citation type="submission" date="2019-03" db="EMBL/GenBank/DDBJ databases">
        <title>Bacillus niacini sp. nov. a Nicotinate-Metabolizing Mesophile Isolated from Soil.</title>
        <authorList>
            <person name="Zhang G."/>
        </authorList>
    </citation>
    <scope>NUCLEOTIDE SEQUENCE [LARGE SCALE GENOMIC DNA]</scope>
    <source>
        <strain evidence="2 3">WN066</strain>
    </source>
</reference>
<feature type="transmembrane region" description="Helical" evidence="1">
    <location>
        <begin position="43"/>
        <end position="64"/>
    </location>
</feature>
<dbReference type="AlphaFoldDB" id="A0A4R5VSS8"/>
<keyword evidence="1" id="KW-0812">Transmembrane</keyword>
<protein>
    <submittedName>
        <fullName evidence="2">Uncharacterized protein</fullName>
    </submittedName>
</protein>
<feature type="transmembrane region" description="Helical" evidence="1">
    <location>
        <begin position="12"/>
        <end position="31"/>
    </location>
</feature>
<keyword evidence="1" id="KW-1133">Transmembrane helix</keyword>
<keyword evidence="1" id="KW-0472">Membrane</keyword>
<name>A0A4R5VSS8_9BACI</name>
<dbReference type="Proteomes" id="UP000295132">
    <property type="component" value="Unassembled WGS sequence"/>
</dbReference>
<evidence type="ECO:0000313" key="2">
    <source>
        <dbReference type="EMBL" id="TDK61735.1"/>
    </source>
</evidence>
<dbReference type="RefSeq" id="WP_133334562.1">
    <property type="nucleotide sequence ID" value="NZ_SMYO01000005.1"/>
</dbReference>
<comment type="caution">
    <text evidence="2">The sequence shown here is derived from an EMBL/GenBank/DDBJ whole genome shotgun (WGS) entry which is preliminary data.</text>
</comment>
<sequence length="103" mass="11582">MENKTVALKRYSFISYSSFAIGIVCFFIVFVTPTRIANNGNLVGDYITFFLTVMGVFLSIVGIAKKTEKKIIPIVSLILSLSFFIFWIITFILLLTGKIQFAP</sequence>
<dbReference type="EMBL" id="SMYO01000005">
    <property type="protein sequence ID" value="TDK61735.1"/>
    <property type="molecule type" value="Genomic_DNA"/>
</dbReference>
<feature type="transmembrane region" description="Helical" evidence="1">
    <location>
        <begin position="71"/>
        <end position="95"/>
    </location>
</feature>
<evidence type="ECO:0000313" key="3">
    <source>
        <dbReference type="Proteomes" id="UP000295132"/>
    </source>
</evidence>
<accession>A0A4R5VSS8</accession>
<proteinExistence type="predicted"/>
<evidence type="ECO:0000256" key="1">
    <source>
        <dbReference type="SAM" id="Phobius"/>
    </source>
</evidence>
<organism evidence="2 3">
    <name type="scientific">Bacillus salipaludis</name>
    <dbReference type="NCBI Taxonomy" id="2547811"/>
    <lineage>
        <taxon>Bacteria</taxon>
        <taxon>Bacillati</taxon>
        <taxon>Bacillota</taxon>
        <taxon>Bacilli</taxon>
        <taxon>Bacillales</taxon>
        <taxon>Bacillaceae</taxon>
        <taxon>Bacillus</taxon>
    </lineage>
</organism>